<protein>
    <submittedName>
        <fullName evidence="1">Uncharacterized protein</fullName>
    </submittedName>
</protein>
<comment type="caution">
    <text evidence="1">The sequence shown here is derived from an EMBL/GenBank/DDBJ whole genome shotgun (WGS) entry which is preliminary data.</text>
</comment>
<evidence type="ECO:0000313" key="2">
    <source>
        <dbReference type="Proteomes" id="UP001283361"/>
    </source>
</evidence>
<accession>A0AAE1AKR6</accession>
<organism evidence="1 2">
    <name type="scientific">Elysia crispata</name>
    <name type="common">lettuce slug</name>
    <dbReference type="NCBI Taxonomy" id="231223"/>
    <lineage>
        <taxon>Eukaryota</taxon>
        <taxon>Metazoa</taxon>
        <taxon>Spiralia</taxon>
        <taxon>Lophotrochozoa</taxon>
        <taxon>Mollusca</taxon>
        <taxon>Gastropoda</taxon>
        <taxon>Heterobranchia</taxon>
        <taxon>Euthyneura</taxon>
        <taxon>Panpulmonata</taxon>
        <taxon>Sacoglossa</taxon>
        <taxon>Placobranchoidea</taxon>
        <taxon>Plakobranchidae</taxon>
        <taxon>Elysia</taxon>
    </lineage>
</organism>
<dbReference type="AlphaFoldDB" id="A0AAE1AKR6"/>
<dbReference type="EMBL" id="JAWDGP010001711">
    <property type="protein sequence ID" value="KAK3788921.1"/>
    <property type="molecule type" value="Genomic_DNA"/>
</dbReference>
<evidence type="ECO:0000313" key="1">
    <source>
        <dbReference type="EMBL" id="KAK3788921.1"/>
    </source>
</evidence>
<dbReference type="Proteomes" id="UP001283361">
    <property type="component" value="Unassembled WGS sequence"/>
</dbReference>
<keyword evidence="2" id="KW-1185">Reference proteome</keyword>
<reference evidence="1" key="1">
    <citation type="journal article" date="2023" name="G3 (Bethesda)">
        <title>A reference genome for the long-term kleptoplast-retaining sea slug Elysia crispata morphotype clarki.</title>
        <authorList>
            <person name="Eastman K.E."/>
            <person name="Pendleton A.L."/>
            <person name="Shaikh M.A."/>
            <person name="Suttiyut T."/>
            <person name="Ogas R."/>
            <person name="Tomko P."/>
            <person name="Gavelis G."/>
            <person name="Widhalm J.R."/>
            <person name="Wisecaver J.H."/>
        </authorList>
    </citation>
    <scope>NUCLEOTIDE SEQUENCE</scope>
    <source>
        <strain evidence="1">ECLA1</strain>
    </source>
</reference>
<gene>
    <name evidence="1" type="ORF">RRG08_010170</name>
</gene>
<sequence>MPGDRSKPNWIREPCEARLGFGLGSIQVTPRRVNSVEIRESSCDPQLTGSGHASGTVAITATKTANHANQDKHRQDKGIHLADFLLLKLTI</sequence>
<proteinExistence type="predicted"/>
<name>A0AAE1AKR6_9GAST</name>